<feature type="chain" id="PRO_5005549086" description="Secreted protein" evidence="1">
    <location>
        <begin position="23"/>
        <end position="210"/>
    </location>
</feature>
<reference evidence="3" key="1">
    <citation type="submission" date="2014-03" db="EMBL/GenBank/DDBJ databases">
        <title>The Genome Sequence of Puccinia striiformis f. sp. tritici PST-78.</title>
        <authorList>
            <consortium name="The Broad Institute Genome Sequencing Platform"/>
            <person name="Cuomo C."/>
            <person name="Hulbert S."/>
            <person name="Chen X."/>
            <person name="Walker B."/>
            <person name="Young S.K."/>
            <person name="Zeng Q."/>
            <person name="Gargeya S."/>
            <person name="Fitzgerald M."/>
            <person name="Haas B."/>
            <person name="Abouelleil A."/>
            <person name="Alvarado L."/>
            <person name="Arachchi H.M."/>
            <person name="Berlin A.M."/>
            <person name="Chapman S.B."/>
            <person name="Goldberg J."/>
            <person name="Griggs A."/>
            <person name="Gujja S."/>
            <person name="Hansen M."/>
            <person name="Howarth C."/>
            <person name="Imamovic A."/>
            <person name="Larimer J."/>
            <person name="McCowan C."/>
            <person name="Montmayeur A."/>
            <person name="Murphy C."/>
            <person name="Neiman D."/>
            <person name="Pearson M."/>
            <person name="Priest M."/>
            <person name="Roberts A."/>
            <person name="Saif S."/>
            <person name="Shea T."/>
            <person name="Sisk P."/>
            <person name="Sykes S."/>
            <person name="Wortman J."/>
            <person name="Nusbaum C."/>
            <person name="Birren B."/>
        </authorList>
    </citation>
    <scope>NUCLEOTIDE SEQUENCE [LARGE SCALE GENOMIC DNA]</scope>
    <source>
        <strain evidence="3">race PST-78</strain>
    </source>
</reference>
<sequence>MFSTKLITALTLVLLAINAAEAITHGKWPSKRSQCSVWRAKGNKPSTPKPITAKLMSAAKEKLHQQAASLRRRNTPPKKLGSIVSSDTTSVCDHKHGYDSEKRLGVCLWTGEHQWPKYSNNTFYPGWLNYKHPENCDRKLWLIPGKGDPVYAPVIDGCAFGTKDKPISVDDGCATVWVTELLFKKLGGKKDDDTVTINSWDFEAYDAPGN</sequence>
<evidence type="ECO:0008006" key="4">
    <source>
        <dbReference type="Google" id="ProtNLM"/>
    </source>
</evidence>
<dbReference type="AlphaFoldDB" id="A0A0L0URP2"/>
<evidence type="ECO:0000256" key="1">
    <source>
        <dbReference type="SAM" id="SignalP"/>
    </source>
</evidence>
<proteinExistence type="predicted"/>
<gene>
    <name evidence="2" type="ORF">PSTG_16974</name>
</gene>
<comment type="caution">
    <text evidence="2">The sequence shown here is derived from an EMBL/GenBank/DDBJ whole genome shotgun (WGS) entry which is preliminary data.</text>
</comment>
<organism evidence="2 3">
    <name type="scientific">Puccinia striiformis f. sp. tritici PST-78</name>
    <dbReference type="NCBI Taxonomy" id="1165861"/>
    <lineage>
        <taxon>Eukaryota</taxon>
        <taxon>Fungi</taxon>
        <taxon>Dikarya</taxon>
        <taxon>Basidiomycota</taxon>
        <taxon>Pucciniomycotina</taxon>
        <taxon>Pucciniomycetes</taxon>
        <taxon>Pucciniales</taxon>
        <taxon>Pucciniaceae</taxon>
        <taxon>Puccinia</taxon>
    </lineage>
</organism>
<dbReference type="Proteomes" id="UP000054564">
    <property type="component" value="Unassembled WGS sequence"/>
</dbReference>
<dbReference type="EMBL" id="AJIL01000326">
    <property type="protein sequence ID" value="KNE89561.1"/>
    <property type="molecule type" value="Genomic_DNA"/>
</dbReference>
<evidence type="ECO:0000313" key="2">
    <source>
        <dbReference type="EMBL" id="KNE89561.1"/>
    </source>
</evidence>
<accession>A0A0L0URP2</accession>
<protein>
    <recommendedName>
        <fullName evidence="4">Secreted protein</fullName>
    </recommendedName>
</protein>
<name>A0A0L0URP2_9BASI</name>
<keyword evidence="3" id="KW-1185">Reference proteome</keyword>
<feature type="signal peptide" evidence="1">
    <location>
        <begin position="1"/>
        <end position="22"/>
    </location>
</feature>
<evidence type="ECO:0000313" key="3">
    <source>
        <dbReference type="Proteomes" id="UP000054564"/>
    </source>
</evidence>
<dbReference type="OrthoDB" id="2495534at2759"/>
<keyword evidence="1" id="KW-0732">Signal</keyword>